<dbReference type="EMBL" id="WQMT02000003">
    <property type="protein sequence ID" value="KAG9224421.1"/>
    <property type="molecule type" value="Genomic_DNA"/>
</dbReference>
<sequence>MASNRRFHPYNPALKLHNRTRRALAMSRGPGLATQAPAVEPDVEMMEIDEPEPAAMPLLAQPPPPALIVDDDQRKIWVLVILYALDRLYNWID</sequence>
<gene>
    <name evidence="1" type="ORF">CCMSSC00406_0009463</name>
</gene>
<keyword evidence="2" id="KW-1185">Reference proteome</keyword>
<proteinExistence type="predicted"/>
<organism evidence="1 2">
    <name type="scientific">Pleurotus cornucopiae</name>
    <name type="common">Cornucopia mushroom</name>
    <dbReference type="NCBI Taxonomy" id="5321"/>
    <lineage>
        <taxon>Eukaryota</taxon>
        <taxon>Fungi</taxon>
        <taxon>Dikarya</taxon>
        <taxon>Basidiomycota</taxon>
        <taxon>Agaricomycotina</taxon>
        <taxon>Agaricomycetes</taxon>
        <taxon>Agaricomycetidae</taxon>
        <taxon>Agaricales</taxon>
        <taxon>Pleurotineae</taxon>
        <taxon>Pleurotaceae</taxon>
        <taxon>Pleurotus</taxon>
    </lineage>
</organism>
<dbReference type="Proteomes" id="UP000824881">
    <property type="component" value="Unassembled WGS sequence"/>
</dbReference>
<comment type="caution">
    <text evidence="1">The sequence shown here is derived from an EMBL/GenBank/DDBJ whole genome shotgun (WGS) entry which is preliminary data.</text>
</comment>
<accession>A0ACB7J5C0</accession>
<name>A0ACB7J5C0_PLECO</name>
<reference evidence="1 2" key="1">
    <citation type="journal article" date="2021" name="Appl. Environ. Microbiol.">
        <title>Genetic linkage and physical mapping for an oyster mushroom Pleurotus cornucopiae and QTL analysis for the trait cap color.</title>
        <authorList>
            <person name="Zhang Y."/>
            <person name="Gao W."/>
            <person name="Sonnenberg A."/>
            <person name="Chen Q."/>
            <person name="Zhang J."/>
            <person name="Huang C."/>
        </authorList>
    </citation>
    <scope>NUCLEOTIDE SEQUENCE [LARGE SCALE GENOMIC DNA]</scope>
    <source>
        <strain evidence="1">CCMSSC00406</strain>
    </source>
</reference>
<evidence type="ECO:0000313" key="1">
    <source>
        <dbReference type="EMBL" id="KAG9224421.1"/>
    </source>
</evidence>
<evidence type="ECO:0000313" key="2">
    <source>
        <dbReference type="Proteomes" id="UP000824881"/>
    </source>
</evidence>
<protein>
    <submittedName>
        <fullName evidence="1">Uncharacterized protein</fullName>
    </submittedName>
</protein>